<accession>A0A1H9ENI8</accession>
<feature type="domain" description="CBS" evidence="3">
    <location>
        <begin position="11"/>
        <end position="67"/>
    </location>
</feature>
<keyword evidence="5" id="KW-1185">Reference proteome</keyword>
<dbReference type="InterPro" id="IPR046342">
    <property type="entry name" value="CBS_dom_sf"/>
</dbReference>
<evidence type="ECO:0000313" key="5">
    <source>
        <dbReference type="Proteomes" id="UP000199021"/>
    </source>
</evidence>
<dbReference type="RefSeq" id="WP_090167285.1">
    <property type="nucleotide sequence ID" value="NZ_FOFB01000007.1"/>
</dbReference>
<dbReference type="Gene3D" id="3.10.580.10">
    <property type="entry name" value="CBS-domain"/>
    <property type="match status" value="2"/>
</dbReference>
<dbReference type="EMBL" id="FOFB01000007">
    <property type="protein sequence ID" value="SEQ27209.1"/>
    <property type="molecule type" value="Genomic_DNA"/>
</dbReference>
<dbReference type="PROSITE" id="PS51371">
    <property type="entry name" value="CBS"/>
    <property type="match status" value="2"/>
</dbReference>
<proteinExistence type="predicted"/>
<feature type="domain" description="CBS" evidence="3">
    <location>
        <begin position="74"/>
        <end position="130"/>
    </location>
</feature>
<dbReference type="SUPFAM" id="SSF54631">
    <property type="entry name" value="CBS-domain pair"/>
    <property type="match status" value="1"/>
</dbReference>
<dbReference type="STRING" id="478744.SAMN05444359_107142"/>
<dbReference type="Pfam" id="PF00571">
    <property type="entry name" value="CBS"/>
    <property type="match status" value="2"/>
</dbReference>
<organism evidence="4 5">
    <name type="scientific">Neolewinella agarilytica</name>
    <dbReference type="NCBI Taxonomy" id="478744"/>
    <lineage>
        <taxon>Bacteria</taxon>
        <taxon>Pseudomonadati</taxon>
        <taxon>Bacteroidota</taxon>
        <taxon>Saprospiria</taxon>
        <taxon>Saprospirales</taxon>
        <taxon>Lewinellaceae</taxon>
        <taxon>Neolewinella</taxon>
    </lineage>
</organism>
<protein>
    <submittedName>
        <fullName evidence="4">Acetoin utilization protein AcuB</fullName>
    </submittedName>
</protein>
<keyword evidence="1 2" id="KW-0129">CBS domain</keyword>
<reference evidence="5" key="1">
    <citation type="submission" date="2016-10" db="EMBL/GenBank/DDBJ databases">
        <authorList>
            <person name="Varghese N."/>
            <person name="Submissions S."/>
        </authorList>
    </citation>
    <scope>NUCLEOTIDE SEQUENCE [LARGE SCALE GENOMIC DNA]</scope>
    <source>
        <strain evidence="5">DSM 24740</strain>
    </source>
</reference>
<dbReference type="PANTHER" id="PTHR43080:SF2">
    <property type="entry name" value="CBS DOMAIN-CONTAINING PROTEIN"/>
    <property type="match status" value="1"/>
</dbReference>
<evidence type="ECO:0000256" key="1">
    <source>
        <dbReference type="ARBA" id="ARBA00023122"/>
    </source>
</evidence>
<dbReference type="InParanoid" id="A0A1H9ENI8"/>
<dbReference type="Proteomes" id="UP000199021">
    <property type="component" value="Unassembled WGS sequence"/>
</dbReference>
<dbReference type="InterPro" id="IPR051257">
    <property type="entry name" value="Diverse_CBS-Domain"/>
</dbReference>
<evidence type="ECO:0000313" key="4">
    <source>
        <dbReference type="EMBL" id="SEQ27209.1"/>
    </source>
</evidence>
<dbReference type="AlphaFoldDB" id="A0A1H9ENI8"/>
<evidence type="ECO:0000259" key="3">
    <source>
        <dbReference type="PROSITE" id="PS51371"/>
    </source>
</evidence>
<dbReference type="OrthoDB" id="1119899at2"/>
<dbReference type="PANTHER" id="PTHR43080">
    <property type="entry name" value="CBS DOMAIN-CONTAINING PROTEIN CBSX3, MITOCHONDRIAL"/>
    <property type="match status" value="1"/>
</dbReference>
<gene>
    <name evidence="4" type="ORF">SAMN05444359_107142</name>
</gene>
<dbReference type="SMART" id="SM00116">
    <property type="entry name" value="CBS"/>
    <property type="match status" value="2"/>
</dbReference>
<dbReference type="InterPro" id="IPR000644">
    <property type="entry name" value="CBS_dom"/>
</dbReference>
<name>A0A1H9ENI8_9BACT</name>
<sequence>MNPLTKVSTLMTSELITVPAFTPIGEAKKLLDKHSIHHLPVVSPEGKLEGILSHADFLKVVEKYDASQTVSSIMSSHLAKLEPDDTVRTAANLFALNRFHALPVVEGEKLVGILTTLDLIRLMDAEKVDLSDY</sequence>
<evidence type="ECO:0000256" key="2">
    <source>
        <dbReference type="PROSITE-ProRule" id="PRU00703"/>
    </source>
</evidence>